<dbReference type="InterPro" id="IPR014729">
    <property type="entry name" value="Rossmann-like_a/b/a_fold"/>
</dbReference>
<evidence type="ECO:0000256" key="2">
    <source>
        <dbReference type="ARBA" id="ARBA00022741"/>
    </source>
</evidence>
<accession>A0A183EGQ1</accession>
<dbReference type="PANTHER" id="PTHR43311:SF2">
    <property type="entry name" value="GLUTAMATE--TRNA LIGASE, MITOCHONDRIAL-RELATED"/>
    <property type="match status" value="1"/>
</dbReference>
<dbReference type="PANTHER" id="PTHR43311">
    <property type="entry name" value="GLUTAMATE--TRNA LIGASE"/>
    <property type="match status" value="1"/>
</dbReference>
<dbReference type="OrthoDB" id="428822at2759"/>
<dbReference type="GO" id="GO:0006424">
    <property type="term" value="P:glutamyl-tRNA aminoacylation"/>
    <property type="evidence" value="ECO:0007669"/>
    <property type="project" value="TreeGrafter"/>
</dbReference>
<organism evidence="9">
    <name type="scientific">Gongylonema pulchrum</name>
    <dbReference type="NCBI Taxonomy" id="637853"/>
    <lineage>
        <taxon>Eukaryota</taxon>
        <taxon>Metazoa</taxon>
        <taxon>Ecdysozoa</taxon>
        <taxon>Nematoda</taxon>
        <taxon>Chromadorea</taxon>
        <taxon>Rhabditida</taxon>
        <taxon>Spirurina</taxon>
        <taxon>Spiruromorpha</taxon>
        <taxon>Spiruroidea</taxon>
        <taxon>Gongylonematidae</taxon>
        <taxon>Gongylonema</taxon>
    </lineage>
</organism>
<dbReference type="InterPro" id="IPR049940">
    <property type="entry name" value="GluQ/Sye"/>
</dbReference>
<evidence type="ECO:0000313" key="8">
    <source>
        <dbReference type="Proteomes" id="UP000271098"/>
    </source>
</evidence>
<dbReference type="SUPFAM" id="SSF52374">
    <property type="entry name" value="Nucleotidylyl transferase"/>
    <property type="match status" value="1"/>
</dbReference>
<feature type="domain" description="Glutamyl/glutaminyl-tRNA synthetase class Ib catalytic" evidence="6">
    <location>
        <begin position="49"/>
        <end position="81"/>
    </location>
</feature>
<dbReference type="WBParaSite" id="GPUH_0002016701-mRNA-1">
    <property type="protein sequence ID" value="GPUH_0002016701-mRNA-1"/>
    <property type="gene ID" value="GPUH_0002016701"/>
</dbReference>
<gene>
    <name evidence="7" type="ORF">GPUH_LOCUS20142</name>
</gene>
<dbReference type="Pfam" id="PF00749">
    <property type="entry name" value="tRNA-synt_1c"/>
    <property type="match status" value="2"/>
</dbReference>
<dbReference type="InterPro" id="IPR020058">
    <property type="entry name" value="Glu/Gln-tRNA-synth_Ib_cat-dom"/>
</dbReference>
<reference evidence="7 8" key="2">
    <citation type="submission" date="2018-11" db="EMBL/GenBank/DDBJ databases">
        <authorList>
            <consortium name="Pathogen Informatics"/>
        </authorList>
    </citation>
    <scope>NUCLEOTIDE SEQUENCE [LARGE SCALE GENOMIC DNA]</scope>
</reference>
<dbReference type="Proteomes" id="UP000271098">
    <property type="component" value="Unassembled WGS sequence"/>
</dbReference>
<proteinExistence type="inferred from homology"/>
<name>A0A183EGQ1_9BILA</name>
<keyword evidence="8" id="KW-1185">Reference proteome</keyword>
<evidence type="ECO:0000259" key="6">
    <source>
        <dbReference type="Pfam" id="PF00749"/>
    </source>
</evidence>
<keyword evidence="4 5" id="KW-0030">Aminoacyl-tRNA synthetase</keyword>
<evidence type="ECO:0000256" key="1">
    <source>
        <dbReference type="ARBA" id="ARBA00022598"/>
    </source>
</evidence>
<evidence type="ECO:0000256" key="3">
    <source>
        <dbReference type="ARBA" id="ARBA00022840"/>
    </source>
</evidence>
<dbReference type="Gene3D" id="3.40.50.620">
    <property type="entry name" value="HUPs"/>
    <property type="match status" value="2"/>
</dbReference>
<feature type="domain" description="Glutamyl/glutaminyl-tRNA synthetase class Ib catalytic" evidence="6">
    <location>
        <begin position="82"/>
        <end position="147"/>
    </location>
</feature>
<sequence>MLRISCTVELFPSSRHFCSKLAAEEIRIERTLDRYKLFRDEGPSSSGKFGPYLQSQRKPFYEEAAEQLIESGHAYRCFCTKTDENYGEITQRADEGDFILLKADSFPTYHLANVVDDHWMRISHVIRGSEWLTSVSKHVQLYRSVWFFFFPYPEASTTRKNKNRIFFLSSNIFFLPSQEKYVCARSTFLHLRRDSLVF</sequence>
<dbReference type="GO" id="GO:0004818">
    <property type="term" value="F:glutamate-tRNA ligase activity"/>
    <property type="evidence" value="ECO:0007669"/>
    <property type="project" value="TreeGrafter"/>
</dbReference>
<dbReference type="GO" id="GO:0005524">
    <property type="term" value="F:ATP binding"/>
    <property type="evidence" value="ECO:0007669"/>
    <property type="project" value="UniProtKB-KW"/>
</dbReference>
<comment type="similarity">
    <text evidence="5">Belongs to the class-I aminoacyl-tRNA synthetase family.</text>
</comment>
<evidence type="ECO:0000313" key="9">
    <source>
        <dbReference type="WBParaSite" id="GPUH_0002016701-mRNA-1"/>
    </source>
</evidence>
<evidence type="ECO:0000256" key="5">
    <source>
        <dbReference type="RuleBase" id="RU363037"/>
    </source>
</evidence>
<protein>
    <submittedName>
        <fullName evidence="9">tRNA-synt_1c domain-containing protein</fullName>
    </submittedName>
</protein>
<dbReference type="EMBL" id="UYRT01089850">
    <property type="protein sequence ID" value="VDN35397.1"/>
    <property type="molecule type" value="Genomic_DNA"/>
</dbReference>
<keyword evidence="3 5" id="KW-0067">ATP-binding</keyword>
<evidence type="ECO:0000256" key="4">
    <source>
        <dbReference type="ARBA" id="ARBA00023146"/>
    </source>
</evidence>
<evidence type="ECO:0000313" key="7">
    <source>
        <dbReference type="EMBL" id="VDN35397.1"/>
    </source>
</evidence>
<dbReference type="AlphaFoldDB" id="A0A183EGQ1"/>
<dbReference type="GO" id="GO:0005739">
    <property type="term" value="C:mitochondrion"/>
    <property type="evidence" value="ECO:0007669"/>
    <property type="project" value="TreeGrafter"/>
</dbReference>
<keyword evidence="5" id="KW-0648">Protein biosynthesis</keyword>
<keyword evidence="1 5" id="KW-0436">Ligase</keyword>
<keyword evidence="2 5" id="KW-0547">Nucleotide-binding</keyword>
<reference evidence="9" key="1">
    <citation type="submission" date="2016-06" db="UniProtKB">
        <authorList>
            <consortium name="WormBaseParasite"/>
        </authorList>
    </citation>
    <scope>IDENTIFICATION</scope>
</reference>